<dbReference type="GO" id="GO:0045134">
    <property type="term" value="F:UDP phosphatase activity"/>
    <property type="evidence" value="ECO:0007669"/>
    <property type="project" value="TreeGrafter"/>
</dbReference>
<dbReference type="PANTHER" id="PTHR11782:SF121">
    <property type="entry name" value="NUCLEOSIDE-DIPHOSPHATASE MIG-23"/>
    <property type="match status" value="1"/>
</dbReference>
<evidence type="ECO:0000256" key="6">
    <source>
        <dbReference type="ARBA" id="ARBA00023136"/>
    </source>
</evidence>
<evidence type="ECO:0000313" key="9">
    <source>
        <dbReference type="EMBL" id="EKC36330.1"/>
    </source>
</evidence>
<dbReference type="FunFam" id="3.30.420.150:FF:000003">
    <property type="entry name" value="ectonucleoside triphosphate diphosphohydrolase 7"/>
    <property type="match status" value="1"/>
</dbReference>
<dbReference type="EMBL" id="JH817380">
    <property type="protein sequence ID" value="EKC36330.1"/>
    <property type="molecule type" value="Genomic_DNA"/>
</dbReference>
<keyword evidence="3" id="KW-0812">Transmembrane</keyword>
<dbReference type="AlphaFoldDB" id="K1R526"/>
<dbReference type="PANTHER" id="PTHR11782">
    <property type="entry name" value="ADENOSINE/GUANOSINE DIPHOSPHATASE"/>
    <property type="match status" value="1"/>
</dbReference>
<dbReference type="GO" id="GO:0016020">
    <property type="term" value="C:membrane"/>
    <property type="evidence" value="ECO:0007669"/>
    <property type="project" value="TreeGrafter"/>
</dbReference>
<dbReference type="GO" id="GO:0046036">
    <property type="term" value="P:CTP metabolic process"/>
    <property type="evidence" value="ECO:0007669"/>
    <property type="project" value="TreeGrafter"/>
</dbReference>
<keyword evidence="5" id="KW-1133">Transmembrane helix</keyword>
<evidence type="ECO:0000256" key="2">
    <source>
        <dbReference type="ARBA" id="ARBA00009283"/>
    </source>
</evidence>
<dbReference type="GO" id="GO:0005794">
    <property type="term" value="C:Golgi apparatus"/>
    <property type="evidence" value="ECO:0007669"/>
    <property type="project" value="TreeGrafter"/>
</dbReference>
<evidence type="ECO:0000256" key="4">
    <source>
        <dbReference type="ARBA" id="ARBA00022801"/>
    </source>
</evidence>
<gene>
    <name evidence="9" type="ORF">CGI_10027227</name>
</gene>
<dbReference type="HOGENOM" id="CLU_010246_6_0_1"/>
<dbReference type="GO" id="GO:0017111">
    <property type="term" value="F:ribonucleoside triphosphate phosphatase activity"/>
    <property type="evidence" value="ECO:0007669"/>
    <property type="project" value="TreeGrafter"/>
</dbReference>
<dbReference type="InterPro" id="IPR000407">
    <property type="entry name" value="GDA1_CD39_NTPase"/>
</dbReference>
<evidence type="ECO:0000256" key="1">
    <source>
        <dbReference type="ARBA" id="ARBA00004127"/>
    </source>
</evidence>
<sequence>MAGLGIKPGTPATVVRSYTTELLRLISSPFSLIYYIPPTLHDLHPRRSPKVLPLAGVYLIHFNVPQFLHNLRHVRWETTLQRWSTKQAALAAVLILTVLVILFIIVETIFFGRPPINKKHQHVIEGGKGLGPKVHYGIVIDCGSSGSRVFLYFWPPHSGNPKDLLNIQQFMDSQGNPVVKKIKPGLDTFKDNPEAASDYIKPLLQFVAAHIPVDQQKETILFILATAGMRMIPEESQKAIFQNLYTEIPKMFPFVISESNLEVISGKQEGVYAWIAVNYVLHKFDHGADEHPLVAVEVPGNTNKEKRTHVRRRTVGMLDMGGGSMQIAFEITSKYNNIPKHRIAEFNLGCKNNDLDHTYRVYVTTYLGFGANEAREHYEEFLLTSNVSLTNSDMENTTFNIPFNREKTRFNVSDPCLPVGLTQEVKDTESHIHFLHGLGDYEACSSKLVKLLNRNASIPCEQAPCSMNGVHQPMISFHNSEFYGFSEFWYTMDDVFRIGGIYNFEKFKFEAKKFCGTKWSTLQSWYEEKLYPRADENRFRFQCFKAAWMTTVLHKGLNFPPSYHMLRSVQLINHREVQWTLGALLHRTRFLPLRGMNSFETQHPPPHWVKNRYVINEYVIVFCFVIVTIAILSYLKHLKICQSKKTDKLHHVPSMSYFMVEEDQIEQGLNYVIVDHKDLEQ</sequence>
<dbReference type="Gene3D" id="3.30.420.150">
    <property type="entry name" value="Exopolyphosphatase. Domain 2"/>
    <property type="match status" value="1"/>
</dbReference>
<comment type="subcellular location">
    <subcellularLocation>
        <location evidence="1">Endomembrane system</location>
        <topology evidence="1">Multi-pass membrane protein</topology>
    </subcellularLocation>
</comment>
<evidence type="ECO:0000256" key="5">
    <source>
        <dbReference type="ARBA" id="ARBA00022989"/>
    </source>
</evidence>
<keyword evidence="4 8" id="KW-0378">Hydrolase</keyword>
<dbReference type="GO" id="GO:0006256">
    <property type="term" value="P:UDP catabolic process"/>
    <property type="evidence" value="ECO:0007669"/>
    <property type="project" value="TreeGrafter"/>
</dbReference>
<evidence type="ECO:0000256" key="8">
    <source>
        <dbReference type="RuleBase" id="RU003833"/>
    </source>
</evidence>
<dbReference type="GO" id="GO:0004382">
    <property type="term" value="F:GDP phosphatase activity"/>
    <property type="evidence" value="ECO:0007669"/>
    <property type="project" value="TreeGrafter"/>
</dbReference>
<organism evidence="9">
    <name type="scientific">Magallana gigas</name>
    <name type="common">Pacific oyster</name>
    <name type="synonym">Crassostrea gigas</name>
    <dbReference type="NCBI Taxonomy" id="29159"/>
    <lineage>
        <taxon>Eukaryota</taxon>
        <taxon>Metazoa</taxon>
        <taxon>Spiralia</taxon>
        <taxon>Lophotrochozoa</taxon>
        <taxon>Mollusca</taxon>
        <taxon>Bivalvia</taxon>
        <taxon>Autobranchia</taxon>
        <taxon>Pteriomorphia</taxon>
        <taxon>Ostreida</taxon>
        <taxon>Ostreoidea</taxon>
        <taxon>Ostreidae</taxon>
        <taxon>Magallana</taxon>
    </lineage>
</organism>
<dbReference type="PROSITE" id="PS01238">
    <property type="entry name" value="GDA1_CD39_NTPASE"/>
    <property type="match status" value="1"/>
</dbReference>
<accession>K1R526</accession>
<dbReference type="FunFam" id="3.30.420.40:FF:000057">
    <property type="entry name" value="Ectonucleoside triphosphate diphosphohydrolase 4"/>
    <property type="match status" value="1"/>
</dbReference>
<comment type="similarity">
    <text evidence="2 8">Belongs to the GDA1/CD39 NTPase family.</text>
</comment>
<proteinExistence type="inferred from homology"/>
<reference evidence="9" key="1">
    <citation type="journal article" date="2012" name="Nature">
        <title>The oyster genome reveals stress adaptation and complexity of shell formation.</title>
        <authorList>
            <person name="Zhang G."/>
            <person name="Fang X."/>
            <person name="Guo X."/>
            <person name="Li L."/>
            <person name="Luo R."/>
            <person name="Xu F."/>
            <person name="Yang P."/>
            <person name="Zhang L."/>
            <person name="Wang X."/>
            <person name="Qi H."/>
            <person name="Xiong Z."/>
            <person name="Que H."/>
            <person name="Xie Y."/>
            <person name="Holland P.W."/>
            <person name="Paps J."/>
            <person name="Zhu Y."/>
            <person name="Wu F."/>
            <person name="Chen Y."/>
            <person name="Wang J."/>
            <person name="Peng C."/>
            <person name="Meng J."/>
            <person name="Yang L."/>
            <person name="Liu J."/>
            <person name="Wen B."/>
            <person name="Zhang N."/>
            <person name="Huang Z."/>
            <person name="Zhu Q."/>
            <person name="Feng Y."/>
            <person name="Mount A."/>
            <person name="Hedgecock D."/>
            <person name="Xu Z."/>
            <person name="Liu Y."/>
            <person name="Domazet-Loso T."/>
            <person name="Du Y."/>
            <person name="Sun X."/>
            <person name="Zhang S."/>
            <person name="Liu B."/>
            <person name="Cheng P."/>
            <person name="Jiang X."/>
            <person name="Li J."/>
            <person name="Fan D."/>
            <person name="Wang W."/>
            <person name="Fu W."/>
            <person name="Wang T."/>
            <person name="Wang B."/>
            <person name="Zhang J."/>
            <person name="Peng Z."/>
            <person name="Li Y."/>
            <person name="Li N."/>
            <person name="Wang J."/>
            <person name="Chen M."/>
            <person name="He Y."/>
            <person name="Tan F."/>
            <person name="Song X."/>
            <person name="Zheng Q."/>
            <person name="Huang R."/>
            <person name="Yang H."/>
            <person name="Du X."/>
            <person name="Chen L."/>
            <person name="Yang M."/>
            <person name="Gaffney P.M."/>
            <person name="Wang S."/>
            <person name="Luo L."/>
            <person name="She Z."/>
            <person name="Ming Y."/>
            <person name="Huang W."/>
            <person name="Zhang S."/>
            <person name="Huang B."/>
            <person name="Zhang Y."/>
            <person name="Qu T."/>
            <person name="Ni P."/>
            <person name="Miao G."/>
            <person name="Wang J."/>
            <person name="Wang Q."/>
            <person name="Steinberg C.E."/>
            <person name="Wang H."/>
            <person name="Li N."/>
            <person name="Qian L."/>
            <person name="Zhang G."/>
            <person name="Li Y."/>
            <person name="Yang H."/>
            <person name="Liu X."/>
            <person name="Wang J."/>
            <person name="Yin Y."/>
            <person name="Wang J."/>
        </authorList>
    </citation>
    <scope>NUCLEOTIDE SEQUENCE [LARGE SCALE GENOMIC DNA]</scope>
    <source>
        <strain evidence="9">05x7-T-G4-1.051#20</strain>
    </source>
</reference>
<name>K1R526_MAGGI</name>
<keyword evidence="6" id="KW-0472">Membrane</keyword>
<dbReference type="Pfam" id="PF01150">
    <property type="entry name" value="GDA1_CD39"/>
    <property type="match status" value="1"/>
</dbReference>
<dbReference type="InParanoid" id="K1R526"/>
<keyword evidence="7" id="KW-0325">Glycoprotein</keyword>
<dbReference type="Gene3D" id="3.30.420.40">
    <property type="match status" value="1"/>
</dbReference>
<dbReference type="CDD" id="cd24045">
    <property type="entry name" value="ASKHA_NBD_NTPDase4-like"/>
    <property type="match status" value="1"/>
</dbReference>
<evidence type="ECO:0000256" key="3">
    <source>
        <dbReference type="ARBA" id="ARBA00022692"/>
    </source>
</evidence>
<evidence type="ECO:0000256" key="7">
    <source>
        <dbReference type="ARBA" id="ARBA00023180"/>
    </source>
</evidence>
<protein>
    <submittedName>
        <fullName evidence="9">Ectonucleoside triphosphate diphosphohydrolase 7</fullName>
    </submittedName>
</protein>